<protein>
    <submittedName>
        <fullName evidence="3">Uncharacterized protein</fullName>
    </submittedName>
</protein>
<evidence type="ECO:0000313" key="4">
    <source>
        <dbReference type="Proteomes" id="UP000824782"/>
    </source>
</evidence>
<keyword evidence="2" id="KW-1133">Transmembrane helix</keyword>
<reference evidence="3" key="1">
    <citation type="thesis" date="2020" institute="ProQuest LLC" country="789 East Eisenhower Parkway, Ann Arbor, MI, USA">
        <title>Comparative Genomics and Chromosome Evolution.</title>
        <authorList>
            <person name="Mudd A.B."/>
        </authorList>
    </citation>
    <scope>NUCLEOTIDE SEQUENCE</scope>
    <source>
        <strain evidence="3">237g6f4</strain>
        <tissue evidence="3">Blood</tissue>
    </source>
</reference>
<dbReference type="GO" id="GO:0008080">
    <property type="term" value="F:N-acetyltransferase activity"/>
    <property type="evidence" value="ECO:0007669"/>
    <property type="project" value="InterPro"/>
</dbReference>
<dbReference type="EMBL" id="WNYA01001111">
    <property type="protein sequence ID" value="KAG8546370.1"/>
    <property type="molecule type" value="Genomic_DNA"/>
</dbReference>
<evidence type="ECO:0000313" key="3">
    <source>
        <dbReference type="EMBL" id="KAG8546370.1"/>
    </source>
</evidence>
<keyword evidence="1" id="KW-0808">Transferase</keyword>
<dbReference type="AlphaFoldDB" id="A0AAV6ZDQ4"/>
<sequence>MLLKVSRTLQALYYCLSVFSYRMSGYYIRLYKTSDYHMVRDIFARGTREHIGAAFCRSLSLPQIWIPSLVVTWLPLQITGSPLISTLAAITILGLVWYVSRHSLTVYVDHSLEDDLLDIQEYYLPSADRCFWVARRTGRL</sequence>
<dbReference type="Proteomes" id="UP000824782">
    <property type="component" value="Unassembled WGS sequence"/>
</dbReference>
<keyword evidence="2" id="KW-0812">Transmembrane</keyword>
<gene>
    <name evidence="3" type="ORF">GDO81_019081</name>
</gene>
<dbReference type="InterPro" id="IPR050769">
    <property type="entry name" value="NAT_camello-type"/>
</dbReference>
<comment type="caution">
    <text evidence="3">The sequence shown here is derived from an EMBL/GenBank/DDBJ whole genome shotgun (WGS) entry which is preliminary data.</text>
</comment>
<proteinExistence type="predicted"/>
<dbReference type="PANTHER" id="PTHR13947:SF58">
    <property type="entry name" value="8B (PUTATIVE,_PSEUDO-RELATED"/>
    <property type="match status" value="1"/>
</dbReference>
<organism evidence="3 4">
    <name type="scientific">Engystomops pustulosus</name>
    <name type="common">Tungara frog</name>
    <name type="synonym">Physalaemus pustulosus</name>
    <dbReference type="NCBI Taxonomy" id="76066"/>
    <lineage>
        <taxon>Eukaryota</taxon>
        <taxon>Metazoa</taxon>
        <taxon>Chordata</taxon>
        <taxon>Craniata</taxon>
        <taxon>Vertebrata</taxon>
        <taxon>Euteleostomi</taxon>
        <taxon>Amphibia</taxon>
        <taxon>Batrachia</taxon>
        <taxon>Anura</taxon>
        <taxon>Neobatrachia</taxon>
        <taxon>Hyloidea</taxon>
        <taxon>Leptodactylidae</taxon>
        <taxon>Leiuperinae</taxon>
        <taxon>Engystomops</taxon>
    </lineage>
</organism>
<evidence type="ECO:0000256" key="1">
    <source>
        <dbReference type="ARBA" id="ARBA00022679"/>
    </source>
</evidence>
<keyword evidence="4" id="KW-1185">Reference proteome</keyword>
<accession>A0AAV6ZDQ4</accession>
<feature type="transmembrane region" description="Helical" evidence="2">
    <location>
        <begin position="12"/>
        <end position="28"/>
    </location>
</feature>
<evidence type="ECO:0000256" key="2">
    <source>
        <dbReference type="SAM" id="Phobius"/>
    </source>
</evidence>
<dbReference type="PANTHER" id="PTHR13947">
    <property type="entry name" value="GNAT FAMILY N-ACETYLTRANSFERASE"/>
    <property type="match status" value="1"/>
</dbReference>
<name>A0AAV6ZDQ4_ENGPU</name>
<feature type="transmembrane region" description="Helical" evidence="2">
    <location>
        <begin position="78"/>
        <end position="99"/>
    </location>
</feature>
<keyword evidence="2" id="KW-0472">Membrane</keyword>